<protein>
    <submittedName>
        <fullName evidence="2">Uncharacterized protein</fullName>
    </submittedName>
</protein>
<dbReference type="EMBL" id="JAEPRA010000002">
    <property type="protein sequence ID" value="KAG2187920.1"/>
    <property type="molecule type" value="Genomic_DNA"/>
</dbReference>
<reference evidence="2" key="1">
    <citation type="submission" date="2020-12" db="EMBL/GenBank/DDBJ databases">
        <title>Metabolic potential, ecology and presence of endohyphal bacteria is reflected in genomic diversity of Mucoromycotina.</title>
        <authorList>
            <person name="Muszewska A."/>
            <person name="Okrasinska A."/>
            <person name="Steczkiewicz K."/>
            <person name="Drgas O."/>
            <person name="Orlowska M."/>
            <person name="Perlinska-Lenart U."/>
            <person name="Aleksandrzak-Piekarczyk T."/>
            <person name="Szatraj K."/>
            <person name="Zielenkiewicz U."/>
            <person name="Pilsyk S."/>
            <person name="Malc E."/>
            <person name="Mieczkowski P."/>
            <person name="Kruszewska J.S."/>
            <person name="Biernat P."/>
            <person name="Pawlowska J."/>
        </authorList>
    </citation>
    <scope>NUCLEOTIDE SEQUENCE</scope>
    <source>
        <strain evidence="2">WA0000051536</strain>
    </source>
</reference>
<dbReference type="OrthoDB" id="2396697at2759"/>
<evidence type="ECO:0000313" key="2">
    <source>
        <dbReference type="EMBL" id="KAG2187920.1"/>
    </source>
</evidence>
<keyword evidence="3" id="KW-1185">Reference proteome</keyword>
<evidence type="ECO:0000256" key="1">
    <source>
        <dbReference type="SAM" id="SignalP"/>
    </source>
</evidence>
<dbReference type="AlphaFoldDB" id="A0A8H7Q9Q8"/>
<feature type="signal peptide" evidence="1">
    <location>
        <begin position="1"/>
        <end position="20"/>
    </location>
</feature>
<dbReference type="Proteomes" id="UP000612746">
    <property type="component" value="Unassembled WGS sequence"/>
</dbReference>
<sequence length="148" mass="15936">MNRLLATISTFLLIFNFVTAGSVNNQERAKVLIGTEVLTVHANSATYTIDLNSYKNEAISVTQAAVPTCTFQPFVLTAKLGDTVVTKTITNAEETVVFDADLPGKKNKNVIMRLGSKVITVPASTNTVTIHPESFDEVGESNGFQIGK</sequence>
<comment type="caution">
    <text evidence="2">The sequence shown here is derived from an EMBL/GenBank/DDBJ whole genome shotgun (WGS) entry which is preliminary data.</text>
</comment>
<gene>
    <name evidence="2" type="ORF">INT44_000670</name>
</gene>
<proteinExistence type="predicted"/>
<accession>A0A8H7Q9Q8</accession>
<keyword evidence="1" id="KW-0732">Signal</keyword>
<organism evidence="2 3">
    <name type="scientific">Umbelopsis vinacea</name>
    <dbReference type="NCBI Taxonomy" id="44442"/>
    <lineage>
        <taxon>Eukaryota</taxon>
        <taxon>Fungi</taxon>
        <taxon>Fungi incertae sedis</taxon>
        <taxon>Mucoromycota</taxon>
        <taxon>Mucoromycotina</taxon>
        <taxon>Umbelopsidomycetes</taxon>
        <taxon>Umbelopsidales</taxon>
        <taxon>Umbelopsidaceae</taxon>
        <taxon>Umbelopsis</taxon>
    </lineage>
</organism>
<name>A0A8H7Q9Q8_9FUNG</name>
<evidence type="ECO:0000313" key="3">
    <source>
        <dbReference type="Proteomes" id="UP000612746"/>
    </source>
</evidence>
<feature type="chain" id="PRO_5034233188" evidence="1">
    <location>
        <begin position="21"/>
        <end position="148"/>
    </location>
</feature>